<reference evidence="9 10" key="1">
    <citation type="submission" date="2018-11" db="EMBL/GenBank/DDBJ databases">
        <title>Trebonia kvetii gen.nov., sp.nov., a novel acidophilic actinobacterium, and proposal of the new actinobacterial family Treboniaceae fam. nov.</title>
        <authorList>
            <person name="Rapoport D."/>
            <person name="Sagova-Mareckova M."/>
            <person name="Sedlacek I."/>
            <person name="Provaznik J."/>
            <person name="Kralova S."/>
            <person name="Pavlinic D."/>
            <person name="Benes V."/>
            <person name="Kopecky J."/>
        </authorList>
    </citation>
    <scope>NUCLEOTIDE SEQUENCE [LARGE SCALE GENOMIC DNA]</scope>
    <source>
        <strain evidence="9 10">15Tr583</strain>
    </source>
</reference>
<feature type="transmembrane region" description="Helical" evidence="7">
    <location>
        <begin position="779"/>
        <end position="804"/>
    </location>
</feature>
<gene>
    <name evidence="9" type="ORF">EAS64_41610</name>
</gene>
<feature type="transmembrane region" description="Helical" evidence="7">
    <location>
        <begin position="268"/>
        <end position="295"/>
    </location>
</feature>
<keyword evidence="4 7" id="KW-1133">Transmembrane helix</keyword>
<name>A0A6P2BN19_9ACTN</name>
<feature type="transmembrane region" description="Helical" evidence="7">
    <location>
        <begin position="726"/>
        <end position="751"/>
    </location>
</feature>
<evidence type="ECO:0000256" key="7">
    <source>
        <dbReference type="SAM" id="Phobius"/>
    </source>
</evidence>
<dbReference type="GO" id="GO:0005886">
    <property type="term" value="C:plasma membrane"/>
    <property type="evidence" value="ECO:0007669"/>
    <property type="project" value="UniProtKB-SubCell"/>
</dbReference>
<feature type="transmembrane region" description="Helical" evidence="7">
    <location>
        <begin position="443"/>
        <end position="463"/>
    </location>
</feature>
<dbReference type="PANTHER" id="PTHR30572">
    <property type="entry name" value="MEMBRANE COMPONENT OF TRANSPORTER-RELATED"/>
    <property type="match status" value="1"/>
</dbReference>
<keyword evidence="10" id="KW-1185">Reference proteome</keyword>
<sequence>MWGITLKGILAHRVRYALTALAILLGVSFISGTFVLTDTINSTFNSLYQQIYQGTAAVVRATQPFDPGLSYTVERQRIDASVAGPVSKVPGVRAVALDIEGYAQLVGKSGKPIGVASNGPPTIGMAWTSVAELSPLRLLPGGQPPRGPGQVVIDKHSADIGHFKVGDKVRVLTKMSPGTYTISGLATWGTADSPLGASIAAFTPATAAQLLGQPGKVSQLDVAAEPGVSQDTLVARIQAAIHDPGIEVVSGQSVTAEGQQSVHQALSFFGTFLLTFGFIALFVGAFVIFNTFSIVVAQRLRELALLRAVGASRRQVFAAVLGESLVVGLGASAAGLAAGIGLAVALKAGLSALGMDLPATGLVVSTRTVMVGLLAGVAVTVVSAISPARRASRIPPVAALQDVAAEPRRPLVRRTAVGVVFTFGGLLALGTGLFSHLSNRMPLVGIGASALFIGIAALGPFVARPVCRLLGAPLARFGASGKLGQQNAMRNPSRAAATAAALMVGVSLVSMTTVMASSVKASANSVIDSALRADFVLSSGAAASSGGGGFSPAVEPSLAALPGVADVAGIRAGVVKVFGRVTPVVAADPVKAAPLFNLGITQGSLAAMSPTGIGVSARVASDRHLRLGSPVTLMYPTTGTKTYTVQVIYSVREIAGDYVLPLAAAQANFPQGLDVAAFIKLAPGVSTGAARPAIDRVLAAYPNVTLQDQAQYKAQQAQQVNQLLNLVYGLLALAVVIALIGIANTLALSIYERTHELGLLRAVGATRGQLRAVVRYESLVISLFGAVEGLALGTLFGWAIVAALHSQGVTRLVFPVTQLITLAVLAGVAGIVAAFAPSRRAARLNVLRAVTTE</sequence>
<keyword evidence="2" id="KW-1003">Cell membrane</keyword>
<dbReference type="Proteomes" id="UP000460272">
    <property type="component" value="Unassembled WGS sequence"/>
</dbReference>
<feature type="transmembrane region" description="Helical" evidence="7">
    <location>
        <begin position="816"/>
        <end position="836"/>
    </location>
</feature>
<dbReference type="InterPro" id="IPR003838">
    <property type="entry name" value="ABC3_permease_C"/>
</dbReference>
<feature type="transmembrane region" description="Helical" evidence="7">
    <location>
        <begin position="316"/>
        <end position="344"/>
    </location>
</feature>
<dbReference type="RefSeq" id="WP_145862242.1">
    <property type="nucleotide sequence ID" value="NZ_RPFW01000013.1"/>
</dbReference>
<evidence type="ECO:0000256" key="2">
    <source>
        <dbReference type="ARBA" id="ARBA00022475"/>
    </source>
</evidence>
<feature type="domain" description="ABC3 transporter permease C-terminal" evidence="8">
    <location>
        <begin position="730"/>
        <end position="845"/>
    </location>
</feature>
<protein>
    <submittedName>
        <fullName evidence="9">FtsX-like permease family protein</fullName>
    </submittedName>
</protein>
<dbReference type="OrthoDB" id="9780560at2"/>
<keyword evidence="5 7" id="KW-0472">Membrane</keyword>
<feature type="transmembrane region" description="Helical" evidence="7">
    <location>
        <begin position="416"/>
        <end position="437"/>
    </location>
</feature>
<evidence type="ECO:0000313" key="10">
    <source>
        <dbReference type="Proteomes" id="UP000460272"/>
    </source>
</evidence>
<evidence type="ECO:0000259" key="8">
    <source>
        <dbReference type="Pfam" id="PF02687"/>
    </source>
</evidence>
<dbReference type="InterPro" id="IPR050250">
    <property type="entry name" value="Macrolide_Exporter_MacB"/>
</dbReference>
<evidence type="ECO:0000313" key="9">
    <source>
        <dbReference type="EMBL" id="TVY99070.1"/>
    </source>
</evidence>
<comment type="similarity">
    <text evidence="6">Belongs to the ABC-4 integral membrane protein family.</text>
</comment>
<comment type="caution">
    <text evidence="9">The sequence shown here is derived from an EMBL/GenBank/DDBJ whole genome shotgun (WGS) entry which is preliminary data.</text>
</comment>
<evidence type="ECO:0000256" key="3">
    <source>
        <dbReference type="ARBA" id="ARBA00022692"/>
    </source>
</evidence>
<dbReference type="EMBL" id="RPFW01000013">
    <property type="protein sequence ID" value="TVY99070.1"/>
    <property type="molecule type" value="Genomic_DNA"/>
</dbReference>
<evidence type="ECO:0000256" key="5">
    <source>
        <dbReference type="ARBA" id="ARBA00023136"/>
    </source>
</evidence>
<evidence type="ECO:0000256" key="6">
    <source>
        <dbReference type="ARBA" id="ARBA00038076"/>
    </source>
</evidence>
<dbReference type="GO" id="GO:0022857">
    <property type="term" value="F:transmembrane transporter activity"/>
    <property type="evidence" value="ECO:0007669"/>
    <property type="project" value="TreeGrafter"/>
</dbReference>
<organism evidence="9 10">
    <name type="scientific">Trebonia kvetii</name>
    <dbReference type="NCBI Taxonomy" id="2480626"/>
    <lineage>
        <taxon>Bacteria</taxon>
        <taxon>Bacillati</taxon>
        <taxon>Actinomycetota</taxon>
        <taxon>Actinomycetes</taxon>
        <taxon>Streptosporangiales</taxon>
        <taxon>Treboniaceae</taxon>
        <taxon>Trebonia</taxon>
    </lineage>
</organism>
<accession>A0A6P2BN19</accession>
<dbReference type="AlphaFoldDB" id="A0A6P2BN19"/>
<feature type="transmembrane region" description="Helical" evidence="7">
    <location>
        <begin position="16"/>
        <end position="36"/>
    </location>
</feature>
<proteinExistence type="inferred from homology"/>
<evidence type="ECO:0000256" key="1">
    <source>
        <dbReference type="ARBA" id="ARBA00004651"/>
    </source>
</evidence>
<feature type="transmembrane region" description="Helical" evidence="7">
    <location>
        <begin position="364"/>
        <end position="385"/>
    </location>
</feature>
<keyword evidence="3 7" id="KW-0812">Transmembrane</keyword>
<comment type="subcellular location">
    <subcellularLocation>
        <location evidence="1">Cell membrane</location>
        <topology evidence="1">Multi-pass membrane protein</topology>
    </subcellularLocation>
</comment>
<dbReference type="Pfam" id="PF02687">
    <property type="entry name" value="FtsX"/>
    <property type="match status" value="2"/>
</dbReference>
<dbReference type="PANTHER" id="PTHR30572:SF4">
    <property type="entry name" value="ABC TRANSPORTER PERMEASE YTRF"/>
    <property type="match status" value="1"/>
</dbReference>
<feature type="transmembrane region" description="Helical" evidence="7">
    <location>
        <begin position="495"/>
        <end position="516"/>
    </location>
</feature>
<evidence type="ECO:0000256" key="4">
    <source>
        <dbReference type="ARBA" id="ARBA00022989"/>
    </source>
</evidence>
<feature type="domain" description="ABC3 transporter permease C-terminal" evidence="8">
    <location>
        <begin position="275"/>
        <end position="396"/>
    </location>
</feature>